<evidence type="ECO:0000313" key="5">
    <source>
        <dbReference type="EMBL" id="RGE64614.1"/>
    </source>
</evidence>
<keyword evidence="4" id="KW-0472">Membrane</keyword>
<dbReference type="RefSeq" id="WP_117531597.1">
    <property type="nucleotide sequence ID" value="NZ_JBKVAZ010000028.1"/>
</dbReference>
<gene>
    <name evidence="5" type="ORF">DWY69_26630</name>
</gene>
<evidence type="ECO:0000256" key="4">
    <source>
        <dbReference type="ARBA" id="ARBA00023136"/>
    </source>
</evidence>
<keyword evidence="3" id="KW-1133">Transmembrane helix</keyword>
<dbReference type="EMBL" id="QVLU01000038">
    <property type="protein sequence ID" value="RGE64614.1"/>
    <property type="molecule type" value="Genomic_DNA"/>
</dbReference>
<evidence type="ECO:0000256" key="2">
    <source>
        <dbReference type="ARBA" id="ARBA00022692"/>
    </source>
</evidence>
<dbReference type="Proteomes" id="UP000261166">
    <property type="component" value="Unassembled WGS sequence"/>
</dbReference>
<sequence length="81" mass="8779">MKRKIEKGTIVRTVVLGVALVNQCLTIAGKSPLPFSNEEVGQAVSAVITVGASLWAWWKNNSFTQPAIEGDTVMHELKGKQ</sequence>
<organism evidence="5 6">
    <name type="scientific">Eisenbergiella massiliensis</name>
    <dbReference type="NCBI Taxonomy" id="1720294"/>
    <lineage>
        <taxon>Bacteria</taxon>
        <taxon>Bacillati</taxon>
        <taxon>Bacillota</taxon>
        <taxon>Clostridia</taxon>
        <taxon>Lachnospirales</taxon>
        <taxon>Lachnospiraceae</taxon>
        <taxon>Eisenbergiella</taxon>
    </lineage>
</organism>
<comment type="subcellular location">
    <subcellularLocation>
        <location evidence="1">Membrane</location>
    </subcellularLocation>
</comment>
<proteinExistence type="predicted"/>
<protein>
    <submittedName>
        <fullName evidence="5">Phage holin</fullName>
    </submittedName>
</protein>
<dbReference type="InterPro" id="IPR006479">
    <property type="entry name" value="Holin"/>
</dbReference>
<dbReference type="AlphaFoldDB" id="A0A3E3IC15"/>
<dbReference type="GO" id="GO:0016020">
    <property type="term" value="C:membrane"/>
    <property type="evidence" value="ECO:0007669"/>
    <property type="project" value="UniProtKB-SubCell"/>
</dbReference>
<name>A0A3E3IC15_9FIRM</name>
<keyword evidence="2" id="KW-0812">Transmembrane</keyword>
<accession>A0A3E3IC15</accession>
<dbReference type="Pfam" id="PF04688">
    <property type="entry name" value="Holin_SPP1"/>
    <property type="match status" value="1"/>
</dbReference>
<dbReference type="OrthoDB" id="2353897at2"/>
<dbReference type="NCBIfam" id="TIGR01592">
    <property type="entry name" value="holin_SPP1"/>
    <property type="match status" value="1"/>
</dbReference>
<evidence type="ECO:0000313" key="6">
    <source>
        <dbReference type="Proteomes" id="UP000261166"/>
    </source>
</evidence>
<comment type="caution">
    <text evidence="5">The sequence shown here is derived from an EMBL/GenBank/DDBJ whole genome shotgun (WGS) entry which is preliminary data.</text>
</comment>
<evidence type="ECO:0000256" key="1">
    <source>
        <dbReference type="ARBA" id="ARBA00004370"/>
    </source>
</evidence>
<evidence type="ECO:0000256" key="3">
    <source>
        <dbReference type="ARBA" id="ARBA00022989"/>
    </source>
</evidence>
<reference evidence="5 6" key="1">
    <citation type="submission" date="2018-08" db="EMBL/GenBank/DDBJ databases">
        <title>A genome reference for cultivated species of the human gut microbiota.</title>
        <authorList>
            <person name="Zou Y."/>
            <person name="Xue W."/>
            <person name="Luo G."/>
        </authorList>
    </citation>
    <scope>NUCLEOTIDE SEQUENCE [LARGE SCALE GENOMIC DNA]</scope>
    <source>
        <strain evidence="5 6">AF26-4BH</strain>
    </source>
</reference>